<feature type="compositionally biased region" description="Basic and acidic residues" evidence="2">
    <location>
        <begin position="11"/>
        <end position="20"/>
    </location>
</feature>
<evidence type="ECO:0000313" key="3">
    <source>
        <dbReference type="EMBL" id="KAK5089087.1"/>
    </source>
</evidence>
<accession>A0AAN7T5E8</accession>
<comment type="caution">
    <text evidence="3">The sequence shown here is derived from an EMBL/GenBank/DDBJ whole genome shotgun (WGS) entry which is preliminary data.</text>
</comment>
<dbReference type="AlphaFoldDB" id="A0AAN7T5E8"/>
<dbReference type="GO" id="GO:0005509">
    <property type="term" value="F:calcium ion binding"/>
    <property type="evidence" value="ECO:0007669"/>
    <property type="project" value="TreeGrafter"/>
</dbReference>
<comment type="similarity">
    <text evidence="1">Belongs to the caleosin family.</text>
</comment>
<dbReference type="GO" id="GO:0004497">
    <property type="term" value="F:monooxygenase activity"/>
    <property type="evidence" value="ECO:0007669"/>
    <property type="project" value="TreeGrafter"/>
</dbReference>
<dbReference type="Pfam" id="PF05042">
    <property type="entry name" value="Caleosin"/>
    <property type="match status" value="1"/>
</dbReference>
<gene>
    <name evidence="3" type="ORF">LTR05_003311</name>
</gene>
<evidence type="ECO:0008006" key="5">
    <source>
        <dbReference type="Google" id="ProtNLM"/>
    </source>
</evidence>
<dbReference type="InterPro" id="IPR007736">
    <property type="entry name" value="Caleosin-related"/>
</dbReference>
<dbReference type="EMBL" id="JAVRRJ010000002">
    <property type="protein sequence ID" value="KAK5089087.1"/>
    <property type="molecule type" value="Genomic_DNA"/>
</dbReference>
<dbReference type="PANTHER" id="PTHR31495:SF0">
    <property type="entry name" value="BINDING PROTEIN CALEOSIN, PUTATIVE (AFU_ORTHOLOGUE AFUA_5G13750)-RELATED"/>
    <property type="match status" value="1"/>
</dbReference>
<reference evidence="3 4" key="1">
    <citation type="submission" date="2023-08" db="EMBL/GenBank/DDBJ databases">
        <title>Black Yeasts Isolated from many extreme environments.</title>
        <authorList>
            <person name="Coleine C."/>
            <person name="Stajich J.E."/>
            <person name="Selbmann L."/>
        </authorList>
    </citation>
    <scope>NUCLEOTIDE SEQUENCE [LARGE SCALE GENOMIC DNA]</scope>
    <source>
        <strain evidence="3 4">CCFEE 5910</strain>
    </source>
</reference>
<name>A0AAN7T5E8_9EURO</name>
<evidence type="ECO:0000256" key="2">
    <source>
        <dbReference type="SAM" id="MobiDB-lite"/>
    </source>
</evidence>
<evidence type="ECO:0000313" key="4">
    <source>
        <dbReference type="Proteomes" id="UP001309876"/>
    </source>
</evidence>
<dbReference type="Proteomes" id="UP001309876">
    <property type="component" value="Unassembled WGS sequence"/>
</dbReference>
<dbReference type="PANTHER" id="PTHR31495">
    <property type="entry name" value="PEROXYGENASE 3-RELATED"/>
    <property type="match status" value="1"/>
</dbReference>
<dbReference type="InterPro" id="IPR011992">
    <property type="entry name" value="EF-hand-dom_pair"/>
</dbReference>
<keyword evidence="4" id="KW-1185">Reference proteome</keyword>
<feature type="region of interest" description="Disordered" evidence="2">
    <location>
        <begin position="1"/>
        <end position="45"/>
    </location>
</feature>
<evidence type="ECO:0000256" key="1">
    <source>
        <dbReference type="ARBA" id="ARBA00006765"/>
    </source>
</evidence>
<sequence length="257" mass="29883">MATTTILGTELELKQRKHNAEQANGEFSEITPPASDNERSDEMGKGMPLRANIAAPTEALVGSESDPYGYKNRKKTVLEQHCVFFDRDNDGVIWPTDTWRTCREFGWGIRLSLFFSCFLHLVQSWGTVPWFWLIPDPLFRVWIHNIHNNKHGSSTLAFDNEGKYRPQFLDEFFERNDKDGKGGLTFEEGYYGLRRIRFAWDIFGQISAFFEWGMTYVLLWPEDGIVRKDDARRVLDGSIFHELTMQHRKYNGNAKAQ</sequence>
<organism evidence="3 4">
    <name type="scientific">Lithohypha guttulata</name>
    <dbReference type="NCBI Taxonomy" id="1690604"/>
    <lineage>
        <taxon>Eukaryota</taxon>
        <taxon>Fungi</taxon>
        <taxon>Dikarya</taxon>
        <taxon>Ascomycota</taxon>
        <taxon>Pezizomycotina</taxon>
        <taxon>Eurotiomycetes</taxon>
        <taxon>Chaetothyriomycetidae</taxon>
        <taxon>Chaetothyriales</taxon>
        <taxon>Trichomeriaceae</taxon>
        <taxon>Lithohypha</taxon>
    </lineage>
</organism>
<protein>
    <recommendedName>
        <fullName evidence="5">Caleosin</fullName>
    </recommendedName>
</protein>
<proteinExistence type="inferred from homology"/>
<dbReference type="SUPFAM" id="SSF47473">
    <property type="entry name" value="EF-hand"/>
    <property type="match status" value="1"/>
</dbReference>